<dbReference type="HOGENOM" id="CLU_1011532_0_0_11"/>
<dbReference type="Proteomes" id="UP000005087">
    <property type="component" value="Chromosome"/>
</dbReference>
<sequence>MCLLGTRWRPSSTPEGSPFDSIRQVDDQGEFWSARDLMPLLGYEQWRRFDDALTRAGSAAYNAGHHPDQHFCQLRQKGIGRPQTDCRLTRYACYLVAMNGDPRKPEIAAAQTYFQGGKLMTFTPRARKADREAILVHEETKNHKPETPQEAWWRKNPNHFRTWTTRTGCVIAFGGMKVFYGRCPGTEGDTCNALVTTRRRMKPSGIREGRWPVYCGPCGRLRRELDRASRERDKKRSQRERQREWLEKTVNAGRRSRGEEPLTWAQWQRIVNDDS</sequence>
<dbReference type="eggNOG" id="COG3645">
    <property type="taxonomic scope" value="Bacteria"/>
</dbReference>
<dbReference type="InterPro" id="IPR003497">
    <property type="entry name" value="BRO_N_domain"/>
</dbReference>
<dbReference type="EMBL" id="CM001484">
    <property type="protein sequence ID" value="EIE98086.1"/>
    <property type="molecule type" value="Genomic_DNA"/>
</dbReference>
<dbReference type="OrthoDB" id="9812611at2"/>
<evidence type="ECO:0000313" key="2">
    <source>
        <dbReference type="EMBL" id="EIE98086.1"/>
    </source>
</evidence>
<feature type="domain" description="Bro-N" evidence="1">
    <location>
        <begin position="22"/>
        <end position="113"/>
    </location>
</feature>
<evidence type="ECO:0000259" key="1">
    <source>
        <dbReference type="Pfam" id="PF02498"/>
    </source>
</evidence>
<gene>
    <name evidence="2" type="ORF">SacglDRAFT_01154</name>
</gene>
<dbReference type="AlphaFoldDB" id="I1CZG2"/>
<reference evidence="2 3" key="1">
    <citation type="submission" date="2011-09" db="EMBL/GenBank/DDBJ databases">
        <authorList>
            <consortium name="US DOE Joint Genome Institute (JGI-PGF)"/>
            <person name="Lucas S."/>
            <person name="Han J."/>
            <person name="Lapidus A."/>
            <person name="Cheng J.-F."/>
            <person name="Goodwin L."/>
            <person name="Pitluck S."/>
            <person name="Peters L."/>
            <person name="Land M.L."/>
            <person name="Hauser L."/>
            <person name="Brambilla E."/>
            <person name="Klenk H.-P."/>
            <person name="Woyke T.J."/>
        </authorList>
    </citation>
    <scope>NUCLEOTIDE SEQUENCE [LARGE SCALE GENOMIC DNA]</scope>
    <source>
        <strain evidence="2 3">K62</strain>
    </source>
</reference>
<organism evidence="2 3">
    <name type="scientific">Saccharomonospora glauca K62</name>
    <dbReference type="NCBI Taxonomy" id="928724"/>
    <lineage>
        <taxon>Bacteria</taxon>
        <taxon>Bacillati</taxon>
        <taxon>Actinomycetota</taxon>
        <taxon>Actinomycetes</taxon>
        <taxon>Pseudonocardiales</taxon>
        <taxon>Pseudonocardiaceae</taxon>
        <taxon>Saccharomonospora</taxon>
    </lineage>
</organism>
<accession>I1CZG2</accession>
<dbReference type="Pfam" id="PF02498">
    <property type="entry name" value="Bro-N"/>
    <property type="match status" value="1"/>
</dbReference>
<keyword evidence="3" id="KW-1185">Reference proteome</keyword>
<name>I1CZG2_9PSEU</name>
<evidence type="ECO:0000313" key="3">
    <source>
        <dbReference type="Proteomes" id="UP000005087"/>
    </source>
</evidence>
<reference evidence="3" key="2">
    <citation type="submission" date="2012-01" db="EMBL/GenBank/DDBJ databases">
        <title>Noncontiguous Finished sequence of chromosome of Saccharomonospora glauca K62.</title>
        <authorList>
            <consortium name="US DOE Joint Genome Institute"/>
            <person name="Lucas S."/>
            <person name="Han J."/>
            <person name="Lapidus A."/>
            <person name="Cheng J.-F."/>
            <person name="Goodwin L."/>
            <person name="Pitluck S."/>
            <person name="Peters L."/>
            <person name="Mikhailova N."/>
            <person name="Held B."/>
            <person name="Detter J.C."/>
            <person name="Han C."/>
            <person name="Tapia R."/>
            <person name="Land M."/>
            <person name="Hauser L."/>
            <person name="Kyrpides N."/>
            <person name="Ivanova N."/>
            <person name="Pagani I."/>
            <person name="Brambilla E.-M."/>
            <person name="Klenk H.-P."/>
            <person name="Woyke T."/>
        </authorList>
    </citation>
    <scope>NUCLEOTIDE SEQUENCE [LARGE SCALE GENOMIC DNA]</scope>
    <source>
        <strain evidence="3">K62</strain>
    </source>
</reference>
<proteinExistence type="predicted"/>
<protein>
    <recommendedName>
        <fullName evidence="1">Bro-N domain-containing protein</fullName>
    </recommendedName>
</protein>